<reference evidence="1" key="1">
    <citation type="submission" date="2023-04" db="EMBL/GenBank/DDBJ databases">
        <title>Ambrosiozyma monospora NBRC 10751.</title>
        <authorList>
            <person name="Ichikawa N."/>
            <person name="Sato H."/>
            <person name="Tonouchi N."/>
        </authorList>
    </citation>
    <scope>NUCLEOTIDE SEQUENCE</scope>
    <source>
        <strain evidence="1">NBRC 10751</strain>
    </source>
</reference>
<protein>
    <submittedName>
        <fullName evidence="1">Unnamed protein product</fullName>
    </submittedName>
</protein>
<keyword evidence="2" id="KW-1185">Reference proteome</keyword>
<evidence type="ECO:0000313" key="1">
    <source>
        <dbReference type="EMBL" id="GMF03926.1"/>
    </source>
</evidence>
<accession>A0ACB5U8J6</accession>
<name>A0ACB5U8J6_AMBMO</name>
<dbReference type="EMBL" id="BSXS01013363">
    <property type="protein sequence ID" value="GMF03926.1"/>
    <property type="molecule type" value="Genomic_DNA"/>
</dbReference>
<evidence type="ECO:0000313" key="2">
    <source>
        <dbReference type="Proteomes" id="UP001165064"/>
    </source>
</evidence>
<dbReference type="Proteomes" id="UP001165064">
    <property type="component" value="Unassembled WGS sequence"/>
</dbReference>
<gene>
    <name evidence="1" type="ORF">Amon02_001195700</name>
</gene>
<sequence length="152" mass="17087">MGVNVSVKLGNLFEQELEHVVENVAVIADSFGKLADSKHNKIRNLSLKFSDSPALPIYVADSLYDAEDVAEENEETEKKSKGKGKENEEPQLKLSEFEKGLAELALDQEQLDQFIGKKVQKVEKLKKRKAEDDVEKKEKKSKKTKKVTAGKK</sequence>
<comment type="caution">
    <text evidence="1">The sequence shown here is derived from an EMBL/GenBank/DDBJ whole genome shotgun (WGS) entry which is preliminary data.</text>
</comment>
<proteinExistence type="predicted"/>
<organism evidence="1 2">
    <name type="scientific">Ambrosiozyma monospora</name>
    <name type="common">Yeast</name>
    <name type="synonym">Endomycopsis monosporus</name>
    <dbReference type="NCBI Taxonomy" id="43982"/>
    <lineage>
        <taxon>Eukaryota</taxon>
        <taxon>Fungi</taxon>
        <taxon>Dikarya</taxon>
        <taxon>Ascomycota</taxon>
        <taxon>Saccharomycotina</taxon>
        <taxon>Pichiomycetes</taxon>
        <taxon>Pichiales</taxon>
        <taxon>Pichiaceae</taxon>
        <taxon>Ambrosiozyma</taxon>
    </lineage>
</organism>